<feature type="signal peptide" evidence="2">
    <location>
        <begin position="1"/>
        <end position="21"/>
    </location>
</feature>
<dbReference type="AlphaFoldDB" id="A0AAD4P179"/>
<protein>
    <submittedName>
        <fullName evidence="3">Uncharacterized protein</fullName>
    </submittedName>
</protein>
<proteinExistence type="predicted"/>
<dbReference type="PANTHER" id="PTHR36726:SF4">
    <property type="entry name" value="CLAVATA3_ESR (CLE)-RELATED PROTEIN 45"/>
    <property type="match status" value="1"/>
</dbReference>
<feature type="chain" id="PRO_5042096069" evidence="2">
    <location>
        <begin position="22"/>
        <end position="89"/>
    </location>
</feature>
<organism evidence="3 4">
    <name type="scientific">Perilla frutescens var. hirtella</name>
    <name type="common">Perilla citriodora</name>
    <name type="synonym">Perilla setoyensis</name>
    <dbReference type="NCBI Taxonomy" id="608512"/>
    <lineage>
        <taxon>Eukaryota</taxon>
        <taxon>Viridiplantae</taxon>
        <taxon>Streptophyta</taxon>
        <taxon>Embryophyta</taxon>
        <taxon>Tracheophyta</taxon>
        <taxon>Spermatophyta</taxon>
        <taxon>Magnoliopsida</taxon>
        <taxon>eudicotyledons</taxon>
        <taxon>Gunneridae</taxon>
        <taxon>Pentapetalae</taxon>
        <taxon>asterids</taxon>
        <taxon>lamiids</taxon>
        <taxon>Lamiales</taxon>
        <taxon>Lamiaceae</taxon>
        <taxon>Nepetoideae</taxon>
        <taxon>Elsholtzieae</taxon>
        <taxon>Perilla</taxon>
    </lineage>
</organism>
<dbReference type="Proteomes" id="UP001190926">
    <property type="component" value="Unassembled WGS sequence"/>
</dbReference>
<evidence type="ECO:0000313" key="4">
    <source>
        <dbReference type="Proteomes" id="UP001190926"/>
    </source>
</evidence>
<name>A0AAD4P179_PERFH</name>
<evidence type="ECO:0000256" key="1">
    <source>
        <dbReference type="SAM" id="MobiDB-lite"/>
    </source>
</evidence>
<dbReference type="InterPro" id="IPR038821">
    <property type="entry name" value="CLE45-like"/>
</dbReference>
<gene>
    <name evidence="3" type="ORF">C2S53_007743</name>
</gene>
<reference evidence="3 4" key="1">
    <citation type="journal article" date="2021" name="Nat. Commun.">
        <title>Incipient diploidization of the medicinal plant Perilla within 10,000 years.</title>
        <authorList>
            <person name="Zhang Y."/>
            <person name="Shen Q."/>
            <person name="Leng L."/>
            <person name="Zhang D."/>
            <person name="Chen S."/>
            <person name="Shi Y."/>
            <person name="Ning Z."/>
            <person name="Chen S."/>
        </authorList>
    </citation>
    <scope>NUCLEOTIDE SEQUENCE [LARGE SCALE GENOMIC DNA]</scope>
    <source>
        <strain evidence="4">cv. PC099</strain>
    </source>
</reference>
<comment type="caution">
    <text evidence="3">The sequence shown here is derived from an EMBL/GenBank/DDBJ whole genome shotgun (WGS) entry which is preliminary data.</text>
</comment>
<evidence type="ECO:0000313" key="3">
    <source>
        <dbReference type="EMBL" id="KAH6822416.1"/>
    </source>
</evidence>
<sequence>MVLHMNRWWFLVIICISLLSAAEICGLGLRRRGGRAELMVEDRMLKAAADDQVMSTMKAAAKKPAAPFDSNQSSKRKVPKGSDPIHNRT</sequence>
<evidence type="ECO:0000256" key="2">
    <source>
        <dbReference type="SAM" id="SignalP"/>
    </source>
</evidence>
<dbReference type="EMBL" id="SDAM02001264">
    <property type="protein sequence ID" value="KAH6822416.1"/>
    <property type="molecule type" value="Genomic_DNA"/>
</dbReference>
<keyword evidence="4" id="KW-1185">Reference proteome</keyword>
<dbReference type="PANTHER" id="PTHR36726">
    <property type="entry name" value="CLAVATA3/ESR (CLE)-RELATED PROTEIN 45"/>
    <property type="match status" value="1"/>
</dbReference>
<keyword evidence="2" id="KW-0732">Signal</keyword>
<feature type="region of interest" description="Disordered" evidence="1">
    <location>
        <begin position="56"/>
        <end position="89"/>
    </location>
</feature>
<feature type="compositionally biased region" description="Low complexity" evidence="1">
    <location>
        <begin position="58"/>
        <end position="67"/>
    </location>
</feature>
<accession>A0AAD4P179</accession>